<keyword evidence="3" id="KW-1185">Reference proteome</keyword>
<organism evidence="2 3">
    <name type="scientific">Frondihabitans australicus</name>
    <dbReference type="NCBI Taxonomy" id="386892"/>
    <lineage>
        <taxon>Bacteria</taxon>
        <taxon>Bacillati</taxon>
        <taxon>Actinomycetota</taxon>
        <taxon>Actinomycetes</taxon>
        <taxon>Micrococcales</taxon>
        <taxon>Microbacteriaceae</taxon>
        <taxon>Frondihabitans</taxon>
    </lineage>
</organism>
<evidence type="ECO:0000256" key="1">
    <source>
        <dbReference type="SAM" id="Phobius"/>
    </source>
</evidence>
<proteinExistence type="predicted"/>
<dbReference type="Proteomes" id="UP000280008">
    <property type="component" value="Unassembled WGS sequence"/>
</dbReference>
<feature type="transmembrane region" description="Helical" evidence="1">
    <location>
        <begin position="195"/>
        <end position="215"/>
    </location>
</feature>
<feature type="transmembrane region" description="Helical" evidence="1">
    <location>
        <begin position="21"/>
        <end position="41"/>
    </location>
</feature>
<feature type="transmembrane region" description="Helical" evidence="1">
    <location>
        <begin position="221"/>
        <end position="243"/>
    </location>
</feature>
<sequence>MPRITTALDTGRIRGAVRRSLPVIVVTLVTGVVGSLFLASYSSALGEPIPRNVPIGVVGPTNLTQQVNDVVDAQDRTTYRVSRFDNEMTARGAIERQDVYGVLVARPDGRYTLLTSAAASLIVANMLDSLVPSLEAGVNGPVTVDDLHPLHAHDPEGLVIFYVALATIIVGTVSEMQTRTNAPKLTEAGFLAADVFRVAIVSLMLSVTVVIAGHFETTPLFALWGILALGMMAAGSTVTLFRLIVGGRWILIPTWLLFTIVSNPASGGAVAPQLLPPVYSAIGRFLPTGATVRAVRDVSYFPDAIHLEPFIVLSLWIVVTRLASSLIRAVHGRRDNRTATPDTKGPAT</sequence>
<evidence type="ECO:0000313" key="3">
    <source>
        <dbReference type="Proteomes" id="UP000280008"/>
    </source>
</evidence>
<gene>
    <name evidence="2" type="ORF">C8E83_3484</name>
</gene>
<accession>A0A495IMG9</accession>
<reference evidence="2 3" key="1">
    <citation type="submission" date="2018-10" db="EMBL/GenBank/DDBJ databases">
        <title>Sequencing the genomes of 1000 actinobacteria strains.</title>
        <authorList>
            <person name="Klenk H.-P."/>
        </authorList>
    </citation>
    <scope>NUCLEOTIDE SEQUENCE [LARGE SCALE GENOMIC DNA]</scope>
    <source>
        <strain evidence="2 3">DSM 17894</strain>
    </source>
</reference>
<keyword evidence="1" id="KW-0472">Membrane</keyword>
<dbReference type="OrthoDB" id="3217869at2"/>
<feature type="transmembrane region" description="Helical" evidence="1">
    <location>
        <begin position="310"/>
        <end position="330"/>
    </location>
</feature>
<feature type="transmembrane region" description="Helical" evidence="1">
    <location>
        <begin position="255"/>
        <end position="275"/>
    </location>
</feature>
<keyword evidence="1" id="KW-1133">Transmembrane helix</keyword>
<keyword evidence="1" id="KW-0812">Transmembrane</keyword>
<protein>
    <submittedName>
        <fullName evidence="2">Uncharacterized protein DUF3533</fullName>
    </submittedName>
</protein>
<comment type="caution">
    <text evidence="2">The sequence shown here is derived from an EMBL/GenBank/DDBJ whole genome shotgun (WGS) entry which is preliminary data.</text>
</comment>
<dbReference type="EMBL" id="RBKS01000001">
    <property type="protein sequence ID" value="RKR76315.1"/>
    <property type="molecule type" value="Genomic_DNA"/>
</dbReference>
<evidence type="ECO:0000313" key="2">
    <source>
        <dbReference type="EMBL" id="RKR76315.1"/>
    </source>
</evidence>
<dbReference type="AlphaFoldDB" id="A0A495IMG9"/>
<dbReference type="RefSeq" id="WP_147430224.1">
    <property type="nucleotide sequence ID" value="NZ_RBKS01000001.1"/>
</dbReference>
<feature type="transmembrane region" description="Helical" evidence="1">
    <location>
        <begin position="157"/>
        <end position="174"/>
    </location>
</feature>
<name>A0A495IMG9_9MICO</name>